<dbReference type="CDD" id="cd01335">
    <property type="entry name" value="Radical_SAM"/>
    <property type="match status" value="1"/>
</dbReference>
<dbReference type="Pfam" id="PF04055">
    <property type="entry name" value="Radical_SAM"/>
    <property type="match status" value="1"/>
</dbReference>
<feature type="domain" description="Radical SAM core" evidence="4">
    <location>
        <begin position="43"/>
        <end position="213"/>
    </location>
</feature>
<dbReference type="SFLD" id="SFLDG01084">
    <property type="entry name" value="Uncharacterised_Radical_SAM_Su"/>
    <property type="match status" value="1"/>
</dbReference>
<dbReference type="AlphaFoldDB" id="A0A382N4G8"/>
<dbReference type="GO" id="GO:0046872">
    <property type="term" value="F:metal ion binding"/>
    <property type="evidence" value="ECO:0007669"/>
    <property type="project" value="UniProtKB-KW"/>
</dbReference>
<feature type="non-terminal residue" evidence="5">
    <location>
        <position position="274"/>
    </location>
</feature>
<dbReference type="SFLD" id="SFLDS00029">
    <property type="entry name" value="Radical_SAM"/>
    <property type="match status" value="1"/>
</dbReference>
<dbReference type="InterPro" id="IPR007197">
    <property type="entry name" value="rSAM"/>
</dbReference>
<evidence type="ECO:0000259" key="4">
    <source>
        <dbReference type="Pfam" id="PF04055"/>
    </source>
</evidence>
<keyword evidence="1" id="KW-0479">Metal-binding</keyword>
<dbReference type="PANTHER" id="PTHR43432:SF3">
    <property type="entry name" value="SLR0285 PROTEIN"/>
    <property type="match status" value="1"/>
</dbReference>
<dbReference type="EMBL" id="UINC01097180">
    <property type="protein sequence ID" value="SVC54672.1"/>
    <property type="molecule type" value="Genomic_DNA"/>
</dbReference>
<protein>
    <recommendedName>
        <fullName evidence="4">Radical SAM core domain-containing protein</fullName>
    </recommendedName>
</protein>
<accession>A0A382N4G8</accession>
<dbReference type="Gene3D" id="3.80.30.30">
    <property type="match status" value="1"/>
</dbReference>
<keyword evidence="2" id="KW-0408">Iron</keyword>
<dbReference type="GO" id="GO:0003824">
    <property type="term" value="F:catalytic activity"/>
    <property type="evidence" value="ECO:0007669"/>
    <property type="project" value="InterPro"/>
</dbReference>
<name>A0A382N4G8_9ZZZZ</name>
<dbReference type="GO" id="GO:0051536">
    <property type="term" value="F:iron-sulfur cluster binding"/>
    <property type="evidence" value="ECO:0007669"/>
    <property type="project" value="UniProtKB-KW"/>
</dbReference>
<organism evidence="5">
    <name type="scientific">marine metagenome</name>
    <dbReference type="NCBI Taxonomy" id="408172"/>
    <lineage>
        <taxon>unclassified sequences</taxon>
        <taxon>metagenomes</taxon>
        <taxon>ecological metagenomes</taxon>
    </lineage>
</organism>
<dbReference type="PANTHER" id="PTHR43432">
    <property type="entry name" value="SLR0285 PROTEIN"/>
    <property type="match status" value="1"/>
</dbReference>
<reference evidence="5" key="1">
    <citation type="submission" date="2018-05" db="EMBL/GenBank/DDBJ databases">
        <authorList>
            <person name="Lanie J.A."/>
            <person name="Ng W.-L."/>
            <person name="Kazmierczak K.M."/>
            <person name="Andrzejewski T.M."/>
            <person name="Davidsen T.M."/>
            <person name="Wayne K.J."/>
            <person name="Tettelin H."/>
            <person name="Glass J.I."/>
            <person name="Rusch D."/>
            <person name="Podicherti R."/>
            <person name="Tsui H.-C.T."/>
            <person name="Winkler M.E."/>
        </authorList>
    </citation>
    <scope>NUCLEOTIDE SEQUENCE</scope>
</reference>
<proteinExistence type="predicted"/>
<feature type="non-terminal residue" evidence="5">
    <location>
        <position position="1"/>
    </location>
</feature>
<evidence type="ECO:0000313" key="5">
    <source>
        <dbReference type="EMBL" id="SVC54672.1"/>
    </source>
</evidence>
<keyword evidence="3" id="KW-0411">Iron-sulfur</keyword>
<dbReference type="InterPro" id="IPR058240">
    <property type="entry name" value="rSAM_sf"/>
</dbReference>
<sequence length="274" mass="30167">VRAGGLTALPSAVLRADKVQYQEITCRSALNKVAGMPFAWTLNPYRGCTHGCHYCFARRYQSHLELDSGDAFSSIILIKANFADVLRRELKRATWRPALVAFGTATDPYQPIEGRYELSRRTLEVLLDHPTPLGLITKGPLVIRDADLLAELGRLTQCTVYVSVPTTDTGAWEKLEPGTSPPSQRLRAVSQLAARGINVGVLMAPLVPGITSQRAKLDRTLRAVADSGARFVGTNILHLDGGTRDHFMKFLAQNYPDLLDGYERLYRGKYASPG</sequence>
<gene>
    <name evidence="5" type="ORF">METZ01_LOCUS307526</name>
</gene>
<evidence type="ECO:0000256" key="1">
    <source>
        <dbReference type="ARBA" id="ARBA00022723"/>
    </source>
</evidence>
<evidence type="ECO:0000256" key="3">
    <source>
        <dbReference type="ARBA" id="ARBA00023014"/>
    </source>
</evidence>
<evidence type="ECO:0000256" key="2">
    <source>
        <dbReference type="ARBA" id="ARBA00023004"/>
    </source>
</evidence>
<dbReference type="SUPFAM" id="SSF102114">
    <property type="entry name" value="Radical SAM enzymes"/>
    <property type="match status" value="1"/>
</dbReference>
<dbReference type="InterPro" id="IPR040086">
    <property type="entry name" value="MJ0683-like"/>
</dbReference>